<feature type="short sequence motif" description="VHIID" evidence="5">
    <location>
        <begin position="234"/>
        <end position="238"/>
    </location>
</feature>
<name>A0A6J1HDU3_CUCMO</name>
<comment type="similarity">
    <text evidence="5">Belongs to the GRAS family.</text>
</comment>
<evidence type="ECO:0000256" key="3">
    <source>
        <dbReference type="ARBA" id="ARBA00023163"/>
    </source>
</evidence>
<keyword evidence="3" id="KW-0804">Transcription</keyword>
<evidence type="ECO:0000256" key="5">
    <source>
        <dbReference type="PROSITE-ProRule" id="PRU01191"/>
    </source>
</evidence>
<evidence type="ECO:0000256" key="1">
    <source>
        <dbReference type="ARBA" id="ARBA00004123"/>
    </source>
</evidence>
<dbReference type="InterPro" id="IPR005202">
    <property type="entry name" value="TF_GRAS"/>
</dbReference>
<dbReference type="RefSeq" id="XP_022962651.1">
    <property type="nucleotide sequence ID" value="XM_023106883.1"/>
</dbReference>
<comment type="caution">
    <text evidence="5">Lacks conserved residue(s) required for the propagation of feature annotation.</text>
</comment>
<gene>
    <name evidence="8" type="primary">LOC111463069</name>
</gene>
<evidence type="ECO:0000256" key="4">
    <source>
        <dbReference type="ARBA" id="ARBA00023242"/>
    </source>
</evidence>
<reference evidence="8" key="1">
    <citation type="submission" date="2025-08" db="UniProtKB">
        <authorList>
            <consortium name="RefSeq"/>
        </authorList>
    </citation>
    <scope>IDENTIFICATION</scope>
    <source>
        <tissue evidence="8">Young leaves</tissue>
    </source>
</reference>
<feature type="region of interest" description="SAW" evidence="5">
    <location>
        <begin position="411"/>
        <end position="490"/>
    </location>
</feature>
<dbReference type="PANTHER" id="PTHR31636">
    <property type="entry name" value="OSJNBA0084A10.13 PROTEIN-RELATED"/>
    <property type="match status" value="1"/>
</dbReference>
<evidence type="ECO:0000256" key="2">
    <source>
        <dbReference type="ARBA" id="ARBA00023015"/>
    </source>
</evidence>
<dbReference type="GO" id="GO:0005634">
    <property type="term" value="C:nucleus"/>
    <property type="evidence" value="ECO:0007669"/>
    <property type="project" value="UniProtKB-SubCell"/>
</dbReference>
<evidence type="ECO:0000313" key="8">
    <source>
        <dbReference type="RefSeq" id="XP_022962651.1"/>
    </source>
</evidence>
<keyword evidence="4" id="KW-0539">Nucleus</keyword>
<organism evidence="7 8">
    <name type="scientific">Cucurbita moschata</name>
    <name type="common">Winter crookneck squash</name>
    <name type="synonym">Cucurbita pepo var. moschata</name>
    <dbReference type="NCBI Taxonomy" id="3662"/>
    <lineage>
        <taxon>Eukaryota</taxon>
        <taxon>Viridiplantae</taxon>
        <taxon>Streptophyta</taxon>
        <taxon>Embryophyta</taxon>
        <taxon>Tracheophyta</taxon>
        <taxon>Spermatophyta</taxon>
        <taxon>Magnoliopsida</taxon>
        <taxon>eudicotyledons</taxon>
        <taxon>Gunneridae</taxon>
        <taxon>Pentapetalae</taxon>
        <taxon>rosids</taxon>
        <taxon>fabids</taxon>
        <taxon>Cucurbitales</taxon>
        <taxon>Cucurbitaceae</taxon>
        <taxon>Cucurbiteae</taxon>
        <taxon>Cucurbita</taxon>
    </lineage>
</organism>
<feature type="region of interest" description="Leucine repeat II (LRII)" evidence="5">
    <location>
        <begin position="281"/>
        <end position="313"/>
    </location>
</feature>
<evidence type="ECO:0000256" key="6">
    <source>
        <dbReference type="SAM" id="MobiDB-lite"/>
    </source>
</evidence>
<sequence length="495" mass="56506">MNTMELEPIDFLTNYSYFSQQSHEFGECSLTNSCSSLSENSSQNSLQDGYFLEYADQNLLQQELDQFDPINYNFEDFLATTMDHQSIPEMGDSRSVQEDEEEEEENSKTMFKGIQAELMEEESLTDLLLAAADAVDAQNHPLVSNLIQKLTNLLLCDMGSSSFNQLAWFFTQGLHYKTVGYDIAAHEMAEQDQTMNKNSLSAFLMLQQLSPYIKFAHFTANQAILEASEGEKMIHVIDFDIMEGIQWPPLMADLAAKKQVCLLRLTAIEQGNENEQRRIEETGRRLSEFAKSINLPFKFDHMGIEKDENFEQIQVLGQTVIANCSGILHSLSHRNSSKLETFLNGVAKLSPKCVVLVEEELFKVSKAQPMSFVEFFFEAFHHFSSLSDSLLRCFSGVYENGFKQVMDEFLGTRILESVSQFPCEKNAMNLREKAFDYFKGYKKIPFSSFNCSQAKYLITLFRGDFWVQHENGSLSLCWKSRPLCSATIWVPTAKI</sequence>
<dbReference type="Proteomes" id="UP000504609">
    <property type="component" value="Unplaced"/>
</dbReference>
<feature type="region of interest" description="Disordered" evidence="6">
    <location>
        <begin position="88"/>
        <end position="107"/>
    </location>
</feature>
<comment type="subcellular location">
    <subcellularLocation>
        <location evidence="1">Nucleus</location>
    </subcellularLocation>
</comment>
<dbReference type="AlphaFoldDB" id="A0A6J1HDU3"/>
<dbReference type="PROSITE" id="PS50985">
    <property type="entry name" value="GRAS"/>
    <property type="match status" value="1"/>
</dbReference>
<accession>A0A6J1HDU3</accession>
<dbReference type="GeneID" id="111463069"/>
<dbReference type="Pfam" id="PF03514">
    <property type="entry name" value="GRAS"/>
    <property type="match status" value="1"/>
</dbReference>
<dbReference type="KEGG" id="cmos:111463069"/>
<evidence type="ECO:0000313" key="7">
    <source>
        <dbReference type="Proteomes" id="UP000504609"/>
    </source>
</evidence>
<keyword evidence="7" id="KW-1185">Reference proteome</keyword>
<keyword evidence="2" id="KW-0805">Transcription regulation</keyword>
<proteinExistence type="inferred from homology"/>
<protein>
    <submittedName>
        <fullName evidence="8">Nodulation-signaling pathway 2 protein-like</fullName>
    </submittedName>
</protein>